<dbReference type="GO" id="GO:0000813">
    <property type="term" value="C:ESCRT I complex"/>
    <property type="evidence" value="ECO:0007669"/>
    <property type="project" value="TreeGrafter"/>
</dbReference>
<comment type="similarity">
    <text evidence="2">Belongs to the VPS37 family.</text>
</comment>
<evidence type="ECO:0000313" key="10">
    <source>
        <dbReference type="Proteomes" id="UP000325902"/>
    </source>
</evidence>
<keyword evidence="10" id="KW-1185">Reference proteome</keyword>
<evidence type="ECO:0000256" key="3">
    <source>
        <dbReference type="ARBA" id="ARBA00022448"/>
    </source>
</evidence>
<dbReference type="AlphaFoldDB" id="A0A5N5CZJ7"/>
<dbReference type="Pfam" id="PF07200">
    <property type="entry name" value="Mod_r"/>
    <property type="match status" value="1"/>
</dbReference>
<feature type="compositionally biased region" description="Low complexity" evidence="7">
    <location>
        <begin position="48"/>
        <end position="64"/>
    </location>
</feature>
<dbReference type="GO" id="GO:0006623">
    <property type="term" value="P:protein targeting to vacuole"/>
    <property type="evidence" value="ECO:0007669"/>
    <property type="project" value="TreeGrafter"/>
</dbReference>
<dbReference type="GO" id="GO:0006612">
    <property type="term" value="P:protein targeting to membrane"/>
    <property type="evidence" value="ECO:0007669"/>
    <property type="project" value="TreeGrafter"/>
</dbReference>
<feature type="compositionally biased region" description="Polar residues" evidence="7">
    <location>
        <begin position="1"/>
        <end position="12"/>
    </location>
</feature>
<reference evidence="9 10" key="1">
    <citation type="journal article" date="2019" name="Sci. Rep.">
        <title>A multi-omics analysis of the grapevine pathogen Lasiodiplodia theobromae reveals that temperature affects the expression of virulence- and pathogenicity-related genes.</title>
        <authorList>
            <person name="Felix C."/>
            <person name="Meneses R."/>
            <person name="Goncalves M.F.M."/>
            <person name="Tilleman L."/>
            <person name="Duarte A.S."/>
            <person name="Jorrin-Novo J.V."/>
            <person name="Van de Peer Y."/>
            <person name="Deforce D."/>
            <person name="Van Nieuwerburgh F."/>
            <person name="Esteves A.C."/>
            <person name="Alves A."/>
        </authorList>
    </citation>
    <scope>NUCLEOTIDE SEQUENCE [LARGE SCALE GENOMIC DNA]</scope>
    <source>
        <strain evidence="9 10">LA-SOL3</strain>
    </source>
</reference>
<accession>A0A5N5CZJ7</accession>
<keyword evidence="4" id="KW-0967">Endosome</keyword>
<evidence type="ECO:0000256" key="4">
    <source>
        <dbReference type="ARBA" id="ARBA00022753"/>
    </source>
</evidence>
<evidence type="ECO:0000313" key="9">
    <source>
        <dbReference type="EMBL" id="KAB2570756.1"/>
    </source>
</evidence>
<proteinExistence type="inferred from homology"/>
<name>A0A5N5CZJ7_9PEZI</name>
<dbReference type="GO" id="GO:0043162">
    <property type="term" value="P:ubiquitin-dependent protein catabolic process via the multivesicular body sorting pathway"/>
    <property type="evidence" value="ECO:0007669"/>
    <property type="project" value="TreeGrafter"/>
</dbReference>
<dbReference type="PROSITE" id="PS51314">
    <property type="entry name" value="VPS37_C"/>
    <property type="match status" value="1"/>
</dbReference>
<dbReference type="Proteomes" id="UP000325902">
    <property type="component" value="Unassembled WGS sequence"/>
</dbReference>
<gene>
    <name evidence="9" type="ORF">DBV05_g10567</name>
</gene>
<dbReference type="InterPro" id="IPR009851">
    <property type="entry name" value="Mod_r"/>
</dbReference>
<evidence type="ECO:0000256" key="5">
    <source>
        <dbReference type="ARBA" id="ARBA00022927"/>
    </source>
</evidence>
<comment type="caution">
    <text evidence="9">The sequence shown here is derived from an EMBL/GenBank/DDBJ whole genome shotgun (WGS) entry which is preliminary data.</text>
</comment>
<keyword evidence="5 6" id="KW-0653">Protein transport</keyword>
<dbReference type="EMBL" id="VCHE01000124">
    <property type="protein sequence ID" value="KAB2570756.1"/>
    <property type="molecule type" value="Genomic_DNA"/>
</dbReference>
<sequence>MSYHSPHQSQAQFHFDASTPPPPPPKPSAHSSGRGTPLTGPPLPPTPAQIAQAQAGPASQSPQTYGGQQPAVEDRQPPIELPEEGWLPNVLKDKNTADLQAVLESPELQKALAHSPGTAHPSIAASTAPLGEALAANIALAESLKNLESHLQHQRQHTQSRLLSLRALEGQWRAKQAEQDAALKDFSPPALYQRLSTSITEQESLCRGLEESFLEGEGGGQATEREVAEFPLDFAFYDVVTAAHDKRTLPANSPPATACPICVAVPPQYDYVQHKLTNQMLLPTSRLPLRPGRAVFIFAGVTLLLLWHFHLLSARQPVQIAETLVDGQANANIANSTLGFQTIIAISSENASAPDAWRQRGLLAATHRTGLEVKVHQSRRIPDDELRAFMQHTSKTGESPRIGSAKAWLAHLDALKYVLAHNISTALILEDDADWDVRIRKLLAPNAAVPSLVREILHDNDDDTTSAPNATLSENNSDNNSTLPYSLAYDILWLGHCASVKTPHSRQLDTLDDAASLPPANSLRALADRYAYTPLPDGTRSIMRSPGPTCTYAYAVTRPGAARILELASGGGAAFDNEVGAGCAKGEEKGGLRCVSVAPELFHHQRVIREDGADSSLVDGMNWGKAGEGELKTYKQKTVGKEKVGTGAAHDGRRFITFNIMYSARCNADRGDGDLVECMPTDEELDRYTT</sequence>
<evidence type="ECO:0000256" key="1">
    <source>
        <dbReference type="ARBA" id="ARBA00004177"/>
    </source>
</evidence>
<organism evidence="9 10">
    <name type="scientific">Lasiodiplodia theobromae</name>
    <dbReference type="NCBI Taxonomy" id="45133"/>
    <lineage>
        <taxon>Eukaryota</taxon>
        <taxon>Fungi</taxon>
        <taxon>Dikarya</taxon>
        <taxon>Ascomycota</taxon>
        <taxon>Pezizomycotina</taxon>
        <taxon>Dothideomycetes</taxon>
        <taxon>Dothideomycetes incertae sedis</taxon>
        <taxon>Botryosphaeriales</taxon>
        <taxon>Botryosphaeriaceae</taxon>
        <taxon>Lasiodiplodia</taxon>
    </lineage>
</organism>
<dbReference type="OrthoDB" id="47375at2759"/>
<evidence type="ECO:0000256" key="6">
    <source>
        <dbReference type="PROSITE-ProRule" id="PRU00646"/>
    </source>
</evidence>
<dbReference type="PANTHER" id="PTHR13678">
    <property type="entry name" value="VACUOLAR PROTEIN SORTING-ASSOCIATED PROTEIN 37"/>
    <property type="match status" value="1"/>
</dbReference>
<feature type="region of interest" description="Disordered" evidence="7">
    <location>
        <begin position="1"/>
        <end position="83"/>
    </location>
</feature>
<evidence type="ECO:0000259" key="8">
    <source>
        <dbReference type="PROSITE" id="PS51314"/>
    </source>
</evidence>
<feature type="domain" description="VPS37 C-terminal" evidence="8">
    <location>
        <begin position="169"/>
        <end position="259"/>
    </location>
</feature>
<protein>
    <recommendedName>
        <fullName evidence="8">VPS37 C-terminal domain-containing protein</fullName>
    </recommendedName>
</protein>
<comment type="subcellular location">
    <subcellularLocation>
        <location evidence="1">Endosome</location>
    </subcellularLocation>
</comment>
<keyword evidence="3 6" id="KW-0813">Transport</keyword>
<evidence type="ECO:0000256" key="7">
    <source>
        <dbReference type="SAM" id="MobiDB-lite"/>
    </source>
</evidence>
<evidence type="ECO:0000256" key="2">
    <source>
        <dbReference type="ARBA" id="ARBA00007617"/>
    </source>
</evidence>
<dbReference type="PANTHER" id="PTHR13678:SF2">
    <property type="entry name" value="VACUOLAR PROTEIN SORTING-ASSOCIATED PROTEIN 37A"/>
    <property type="match status" value="1"/>
</dbReference>